<dbReference type="PANTHER" id="PTHR33446">
    <property type="entry name" value="PROTEIN TONB-RELATED"/>
    <property type="match status" value="1"/>
</dbReference>
<evidence type="ECO:0000256" key="7">
    <source>
        <dbReference type="ARBA" id="ARBA00022927"/>
    </source>
</evidence>
<dbReference type="GO" id="GO:0055085">
    <property type="term" value="P:transmembrane transport"/>
    <property type="evidence" value="ECO:0007669"/>
    <property type="project" value="InterPro"/>
</dbReference>
<evidence type="ECO:0000256" key="8">
    <source>
        <dbReference type="ARBA" id="ARBA00022989"/>
    </source>
</evidence>
<dbReference type="AlphaFoldDB" id="A0A558RDC6"/>
<evidence type="ECO:0000256" key="1">
    <source>
        <dbReference type="ARBA" id="ARBA00004383"/>
    </source>
</evidence>
<feature type="region of interest" description="Disordered" evidence="10">
    <location>
        <begin position="114"/>
        <end position="136"/>
    </location>
</feature>
<evidence type="ECO:0000313" key="13">
    <source>
        <dbReference type="EMBL" id="TVV77321.1"/>
    </source>
</evidence>
<evidence type="ECO:0000256" key="4">
    <source>
        <dbReference type="ARBA" id="ARBA00022475"/>
    </source>
</evidence>
<feature type="region of interest" description="Disordered" evidence="10">
    <location>
        <begin position="64"/>
        <end position="84"/>
    </location>
</feature>
<evidence type="ECO:0000256" key="9">
    <source>
        <dbReference type="ARBA" id="ARBA00023136"/>
    </source>
</evidence>
<dbReference type="PROSITE" id="PS52015">
    <property type="entry name" value="TONB_CTD"/>
    <property type="match status" value="1"/>
</dbReference>
<protein>
    <submittedName>
        <fullName evidence="13">Energy transducer TonB</fullName>
    </submittedName>
</protein>
<dbReference type="EMBL" id="VNIM01000002">
    <property type="protein sequence ID" value="TVV77321.1"/>
    <property type="molecule type" value="Genomic_DNA"/>
</dbReference>
<keyword evidence="3" id="KW-0813">Transport</keyword>
<dbReference type="NCBIfam" id="TIGR01352">
    <property type="entry name" value="tonB_Cterm"/>
    <property type="match status" value="1"/>
</dbReference>
<dbReference type="Proteomes" id="UP000318681">
    <property type="component" value="Unassembled WGS sequence"/>
</dbReference>
<evidence type="ECO:0000256" key="3">
    <source>
        <dbReference type="ARBA" id="ARBA00022448"/>
    </source>
</evidence>
<evidence type="ECO:0000256" key="6">
    <source>
        <dbReference type="ARBA" id="ARBA00022692"/>
    </source>
</evidence>
<evidence type="ECO:0000259" key="12">
    <source>
        <dbReference type="PROSITE" id="PS52015"/>
    </source>
</evidence>
<gene>
    <name evidence="13" type="ORF">FOY91_00700</name>
</gene>
<keyword evidence="6 11" id="KW-0812">Transmembrane</keyword>
<evidence type="ECO:0000256" key="5">
    <source>
        <dbReference type="ARBA" id="ARBA00022519"/>
    </source>
</evidence>
<feature type="compositionally biased region" description="Pro residues" evidence="10">
    <location>
        <begin position="64"/>
        <end position="74"/>
    </location>
</feature>
<dbReference type="Gene3D" id="3.30.1150.10">
    <property type="match status" value="1"/>
</dbReference>
<evidence type="ECO:0000256" key="2">
    <source>
        <dbReference type="ARBA" id="ARBA00006555"/>
    </source>
</evidence>
<dbReference type="Pfam" id="PF03544">
    <property type="entry name" value="TonB_C"/>
    <property type="match status" value="1"/>
</dbReference>
<dbReference type="GO" id="GO:0015031">
    <property type="term" value="P:protein transport"/>
    <property type="evidence" value="ECO:0007669"/>
    <property type="project" value="UniProtKB-KW"/>
</dbReference>
<evidence type="ECO:0000313" key="14">
    <source>
        <dbReference type="Proteomes" id="UP000318681"/>
    </source>
</evidence>
<feature type="domain" description="TonB C-terminal" evidence="12">
    <location>
        <begin position="133"/>
        <end position="226"/>
    </location>
</feature>
<dbReference type="OrthoDB" id="7585155at2"/>
<evidence type="ECO:0000256" key="10">
    <source>
        <dbReference type="SAM" id="MobiDB-lite"/>
    </source>
</evidence>
<dbReference type="GO" id="GO:0005886">
    <property type="term" value="C:plasma membrane"/>
    <property type="evidence" value="ECO:0007669"/>
    <property type="project" value="UniProtKB-SubCell"/>
</dbReference>
<comment type="similarity">
    <text evidence="2">Belongs to the TonB family.</text>
</comment>
<feature type="transmembrane region" description="Helical" evidence="11">
    <location>
        <begin position="23"/>
        <end position="42"/>
    </location>
</feature>
<feature type="compositionally biased region" description="Low complexity" evidence="10">
    <location>
        <begin position="125"/>
        <end position="134"/>
    </location>
</feature>
<comment type="subcellular location">
    <subcellularLocation>
        <location evidence="1">Cell inner membrane</location>
        <topology evidence="1">Single-pass membrane protein</topology>
        <orientation evidence="1">Periplasmic side</orientation>
    </subcellularLocation>
</comment>
<accession>A0A558RDC6</accession>
<keyword evidence="5" id="KW-0997">Cell inner membrane</keyword>
<dbReference type="InterPro" id="IPR006260">
    <property type="entry name" value="TonB/TolA_C"/>
</dbReference>
<keyword evidence="9 11" id="KW-0472">Membrane</keyword>
<evidence type="ECO:0000256" key="11">
    <source>
        <dbReference type="SAM" id="Phobius"/>
    </source>
</evidence>
<proteinExistence type="inferred from homology"/>
<comment type="caution">
    <text evidence="13">The sequence shown here is derived from an EMBL/GenBank/DDBJ whole genome shotgun (WGS) entry which is preliminary data.</text>
</comment>
<keyword evidence="4" id="KW-1003">Cell membrane</keyword>
<keyword evidence="14" id="KW-1185">Reference proteome</keyword>
<dbReference type="InterPro" id="IPR037682">
    <property type="entry name" value="TonB_C"/>
</dbReference>
<dbReference type="SUPFAM" id="SSF74653">
    <property type="entry name" value="TolA/TonB C-terminal domain"/>
    <property type="match status" value="1"/>
</dbReference>
<keyword evidence="8 11" id="KW-1133">Transmembrane helix</keyword>
<keyword evidence="7" id="KW-0653">Protein transport</keyword>
<name>A0A558RDC6_9SPHN</name>
<sequence>MHPNGGCIVAYADNQRRLNLKPVAGVAIVHLAIGYAFISGLASDVMRQVPTVFRLIDIPAIAPPPPDVPQPPVARPASPATPTVARQEVALPPRPAVDPVLVSEIQPLPVPGVETVRVAPPAPPATTSRASGARARGDRAGWITTDDYPARALRNGEEGSVGISLRIGADGRVSDCAVTASSGSPQLDEATCRLYQRRARFTPAQDEEGRVIATTYLDRIRWTIPH</sequence>
<dbReference type="InterPro" id="IPR051045">
    <property type="entry name" value="TonB-dependent_transducer"/>
</dbReference>
<organism evidence="13 14">
    <name type="scientific">Alterirhizorhabdus solaris</name>
    <dbReference type="NCBI Taxonomy" id="2529389"/>
    <lineage>
        <taxon>Bacteria</taxon>
        <taxon>Pseudomonadati</taxon>
        <taxon>Pseudomonadota</taxon>
        <taxon>Alphaproteobacteria</taxon>
        <taxon>Sphingomonadales</taxon>
        <taxon>Rhizorhabdaceae</taxon>
        <taxon>Alterirhizorhabdus</taxon>
    </lineage>
</organism>
<reference evidence="13 14" key="1">
    <citation type="submission" date="2019-07" db="EMBL/GenBank/DDBJ databases">
        <title>Sphingomonas solaris sp. nov., isolated from a solar panel from Boston, Massachusetts.</title>
        <authorList>
            <person name="Tanner K."/>
            <person name="Pascual J."/>
            <person name="Mancuso C."/>
            <person name="Pereto J."/>
            <person name="Khalil A."/>
            <person name="Vilanova C."/>
        </authorList>
    </citation>
    <scope>NUCLEOTIDE SEQUENCE [LARGE SCALE GENOMIC DNA]</scope>
    <source>
        <strain evidence="13 14">R4DWN</strain>
    </source>
</reference>